<evidence type="ECO:0000256" key="1">
    <source>
        <dbReference type="SAM" id="MobiDB-lite"/>
    </source>
</evidence>
<evidence type="ECO:0000313" key="2">
    <source>
        <dbReference type="EMBL" id="CEM08799.1"/>
    </source>
</evidence>
<dbReference type="VEuPathDB" id="CryptoDB:Cvel_15695"/>
<gene>
    <name evidence="2" type="ORF">Cvel_15695</name>
</gene>
<organism evidence="2">
    <name type="scientific">Chromera velia CCMP2878</name>
    <dbReference type="NCBI Taxonomy" id="1169474"/>
    <lineage>
        <taxon>Eukaryota</taxon>
        <taxon>Sar</taxon>
        <taxon>Alveolata</taxon>
        <taxon>Colpodellida</taxon>
        <taxon>Chromeraceae</taxon>
        <taxon>Chromera</taxon>
    </lineage>
</organism>
<feature type="region of interest" description="Disordered" evidence="1">
    <location>
        <begin position="27"/>
        <end position="64"/>
    </location>
</feature>
<dbReference type="AlphaFoldDB" id="A0A0G4F984"/>
<proteinExistence type="predicted"/>
<sequence>MEEFWERVKHSTAVRAVRVVKELASSWLPSEESGGGSEKESGESDGDGNTEGGGRASEGASAKLRNRRMVEEMVKMTLEGRDFITFPLPANFRLGKEGRELLHSIQGLSAESPIGLVASLAVQSIRLGNSELVRRADLKKRCLCLIPRRSDCYSYAETLFQETNDLKEVATLLMSDDCERVVCALHLIIAGDLLCPKFLGRTLRCLADASVTSEDVLTAIWKVLSPDSTLHKLCGLHILDQMLMLPLKQWQFVNERLHGLQTFIDLLKPSSFPNS</sequence>
<dbReference type="PhylomeDB" id="A0A0G4F984"/>
<accession>A0A0G4F984</accession>
<protein>
    <submittedName>
        <fullName evidence="2">Uncharacterized protein</fullName>
    </submittedName>
</protein>
<name>A0A0G4F984_9ALVE</name>
<dbReference type="EMBL" id="CDMZ01000189">
    <property type="protein sequence ID" value="CEM08799.1"/>
    <property type="molecule type" value="Genomic_DNA"/>
</dbReference>
<reference evidence="2" key="1">
    <citation type="submission" date="2014-11" db="EMBL/GenBank/DDBJ databases">
        <authorList>
            <person name="Otto D Thomas"/>
            <person name="Naeem Raeece"/>
        </authorList>
    </citation>
    <scope>NUCLEOTIDE SEQUENCE</scope>
</reference>